<dbReference type="EMBL" id="JANVFS010000043">
    <property type="protein sequence ID" value="KAJ4466817.1"/>
    <property type="molecule type" value="Genomic_DNA"/>
</dbReference>
<dbReference type="InterPro" id="IPR001841">
    <property type="entry name" value="Znf_RING"/>
</dbReference>
<evidence type="ECO:0000256" key="1">
    <source>
        <dbReference type="ARBA" id="ARBA00022723"/>
    </source>
</evidence>
<organism evidence="7 8">
    <name type="scientific">Lentinula lateritia</name>
    <dbReference type="NCBI Taxonomy" id="40482"/>
    <lineage>
        <taxon>Eukaryota</taxon>
        <taxon>Fungi</taxon>
        <taxon>Dikarya</taxon>
        <taxon>Basidiomycota</taxon>
        <taxon>Agaricomycotina</taxon>
        <taxon>Agaricomycetes</taxon>
        <taxon>Agaricomycetidae</taxon>
        <taxon>Agaricales</taxon>
        <taxon>Marasmiineae</taxon>
        <taxon>Omphalotaceae</taxon>
        <taxon>Lentinula</taxon>
    </lineage>
</organism>
<reference evidence="7" key="1">
    <citation type="submission" date="2022-08" db="EMBL/GenBank/DDBJ databases">
        <authorList>
            <consortium name="DOE Joint Genome Institute"/>
            <person name="Min B."/>
            <person name="Riley R."/>
            <person name="Sierra-Patev S."/>
            <person name="Naranjo-Ortiz M."/>
            <person name="Looney B."/>
            <person name="Konkel Z."/>
            <person name="Slot J.C."/>
            <person name="Sakamoto Y."/>
            <person name="Steenwyk J.L."/>
            <person name="Rokas A."/>
            <person name="Carro J."/>
            <person name="Camarero S."/>
            <person name="Ferreira P."/>
            <person name="Molpeceres G."/>
            <person name="Ruiz-Duenas F.J."/>
            <person name="Serrano A."/>
            <person name="Henrissat B."/>
            <person name="Drula E."/>
            <person name="Hughes K.W."/>
            <person name="Mata J.L."/>
            <person name="Ishikawa N.K."/>
            <person name="Vargas-Isla R."/>
            <person name="Ushijima S."/>
            <person name="Smith C.A."/>
            <person name="Ahrendt S."/>
            <person name="Andreopoulos W."/>
            <person name="He G."/>
            <person name="Labutti K."/>
            <person name="Lipzen A."/>
            <person name="Ng V."/>
            <person name="Sandor L."/>
            <person name="Barry K."/>
            <person name="Martinez A.T."/>
            <person name="Xiao Y."/>
            <person name="Gibbons J.G."/>
            <person name="Terashima K."/>
            <person name="Hibbett D.S."/>
            <person name="Grigoriev I.V."/>
        </authorList>
    </citation>
    <scope>NUCLEOTIDE SEQUENCE</scope>
    <source>
        <strain evidence="7">Sp2 HRB7682 ss15</strain>
    </source>
</reference>
<gene>
    <name evidence="7" type="ORF">C8J55DRAFT_565477</name>
</gene>
<dbReference type="InterPro" id="IPR013083">
    <property type="entry name" value="Znf_RING/FYVE/PHD"/>
</dbReference>
<accession>A0A9W8ZTS1</accession>
<feature type="domain" description="RING-type" evidence="6">
    <location>
        <begin position="155"/>
        <end position="199"/>
    </location>
</feature>
<dbReference type="Pfam" id="PF00097">
    <property type="entry name" value="zf-C3HC4"/>
    <property type="match status" value="1"/>
</dbReference>
<protein>
    <recommendedName>
        <fullName evidence="6">RING-type domain-containing protein</fullName>
    </recommendedName>
</protein>
<keyword evidence="1" id="KW-0479">Metal-binding</keyword>
<evidence type="ECO:0000259" key="6">
    <source>
        <dbReference type="PROSITE" id="PS50089"/>
    </source>
</evidence>
<name>A0A9W8ZTS1_9AGAR</name>
<dbReference type="InterPro" id="IPR017907">
    <property type="entry name" value="Znf_RING_CS"/>
</dbReference>
<sequence length="242" mass="27131">MAPQRTSRRLASTYHRFPETLNVSPRRHPMLLRSMATPTDSSHSIVLETSGSLPALESTTNCSADPQSDSSLRPLHSLSGLPSKPMVPVELLATTDGNIVRNMEMFCTHSQRLYNEQEGSLKYTKKCIDLAEQQCADLKKIKHMRNIIQKLDYCCPVCRDLAWNAHVLACGHTVCSRCISNGRQQFVVSGKVSYCPVCRFPVCRKPIPSTAIQSVVERIGKETGIEAPPQHYLTWPEYQNQC</sequence>
<dbReference type="Proteomes" id="UP001150238">
    <property type="component" value="Unassembled WGS sequence"/>
</dbReference>
<evidence type="ECO:0000256" key="5">
    <source>
        <dbReference type="SAM" id="MobiDB-lite"/>
    </source>
</evidence>
<evidence type="ECO:0000256" key="2">
    <source>
        <dbReference type="ARBA" id="ARBA00022771"/>
    </source>
</evidence>
<feature type="compositionally biased region" description="Polar residues" evidence="5">
    <location>
        <begin position="56"/>
        <end position="71"/>
    </location>
</feature>
<dbReference type="SMART" id="SM00184">
    <property type="entry name" value="RING"/>
    <property type="match status" value="1"/>
</dbReference>
<dbReference type="Gene3D" id="3.30.40.10">
    <property type="entry name" value="Zinc/RING finger domain, C3HC4 (zinc finger)"/>
    <property type="match status" value="1"/>
</dbReference>
<evidence type="ECO:0000313" key="7">
    <source>
        <dbReference type="EMBL" id="KAJ4466817.1"/>
    </source>
</evidence>
<dbReference type="PROSITE" id="PS50089">
    <property type="entry name" value="ZF_RING_2"/>
    <property type="match status" value="1"/>
</dbReference>
<evidence type="ECO:0000256" key="4">
    <source>
        <dbReference type="PROSITE-ProRule" id="PRU00175"/>
    </source>
</evidence>
<evidence type="ECO:0000256" key="3">
    <source>
        <dbReference type="ARBA" id="ARBA00022833"/>
    </source>
</evidence>
<reference evidence="7" key="2">
    <citation type="journal article" date="2023" name="Proc. Natl. Acad. Sci. U.S.A.">
        <title>A global phylogenomic analysis of the shiitake genus Lentinula.</title>
        <authorList>
            <person name="Sierra-Patev S."/>
            <person name="Min B."/>
            <person name="Naranjo-Ortiz M."/>
            <person name="Looney B."/>
            <person name="Konkel Z."/>
            <person name="Slot J.C."/>
            <person name="Sakamoto Y."/>
            <person name="Steenwyk J.L."/>
            <person name="Rokas A."/>
            <person name="Carro J."/>
            <person name="Camarero S."/>
            <person name="Ferreira P."/>
            <person name="Molpeceres G."/>
            <person name="Ruiz-Duenas F.J."/>
            <person name="Serrano A."/>
            <person name="Henrissat B."/>
            <person name="Drula E."/>
            <person name="Hughes K.W."/>
            <person name="Mata J.L."/>
            <person name="Ishikawa N.K."/>
            <person name="Vargas-Isla R."/>
            <person name="Ushijima S."/>
            <person name="Smith C.A."/>
            <person name="Donoghue J."/>
            <person name="Ahrendt S."/>
            <person name="Andreopoulos W."/>
            <person name="He G."/>
            <person name="LaButti K."/>
            <person name="Lipzen A."/>
            <person name="Ng V."/>
            <person name="Riley R."/>
            <person name="Sandor L."/>
            <person name="Barry K."/>
            <person name="Martinez A.T."/>
            <person name="Xiao Y."/>
            <person name="Gibbons J.G."/>
            <person name="Terashima K."/>
            <person name="Grigoriev I.V."/>
            <person name="Hibbett D."/>
        </authorList>
    </citation>
    <scope>NUCLEOTIDE SEQUENCE</scope>
    <source>
        <strain evidence="7">Sp2 HRB7682 ss15</strain>
    </source>
</reference>
<feature type="region of interest" description="Disordered" evidence="5">
    <location>
        <begin position="56"/>
        <end position="79"/>
    </location>
</feature>
<keyword evidence="3" id="KW-0862">Zinc</keyword>
<dbReference type="SUPFAM" id="SSF57850">
    <property type="entry name" value="RING/U-box"/>
    <property type="match status" value="1"/>
</dbReference>
<comment type="caution">
    <text evidence="7">The sequence shown here is derived from an EMBL/GenBank/DDBJ whole genome shotgun (WGS) entry which is preliminary data.</text>
</comment>
<dbReference type="PROSITE" id="PS00518">
    <property type="entry name" value="ZF_RING_1"/>
    <property type="match status" value="1"/>
</dbReference>
<keyword evidence="2 4" id="KW-0863">Zinc-finger</keyword>
<evidence type="ECO:0000313" key="8">
    <source>
        <dbReference type="Proteomes" id="UP001150238"/>
    </source>
</evidence>
<dbReference type="GO" id="GO:0008270">
    <property type="term" value="F:zinc ion binding"/>
    <property type="evidence" value="ECO:0007669"/>
    <property type="project" value="UniProtKB-KW"/>
</dbReference>
<proteinExistence type="predicted"/>
<dbReference type="InterPro" id="IPR018957">
    <property type="entry name" value="Znf_C3HC4_RING-type"/>
</dbReference>
<dbReference type="AlphaFoldDB" id="A0A9W8ZTS1"/>